<accession>A0ACB8R266</accession>
<keyword evidence="2" id="KW-1185">Reference proteome</keyword>
<comment type="caution">
    <text evidence="1">The sequence shown here is derived from an EMBL/GenBank/DDBJ whole genome shotgun (WGS) entry which is preliminary data.</text>
</comment>
<protein>
    <submittedName>
        <fullName evidence="1">Uncharacterized protein</fullName>
    </submittedName>
</protein>
<evidence type="ECO:0000313" key="2">
    <source>
        <dbReference type="Proteomes" id="UP000814033"/>
    </source>
</evidence>
<reference evidence="1" key="2">
    <citation type="journal article" date="2022" name="New Phytol.">
        <title>Evolutionary transition to the ectomycorrhizal habit in the genomes of a hyperdiverse lineage of mushroom-forming fungi.</title>
        <authorList>
            <person name="Looney B."/>
            <person name="Miyauchi S."/>
            <person name="Morin E."/>
            <person name="Drula E."/>
            <person name="Courty P.E."/>
            <person name="Kohler A."/>
            <person name="Kuo A."/>
            <person name="LaButti K."/>
            <person name="Pangilinan J."/>
            <person name="Lipzen A."/>
            <person name="Riley R."/>
            <person name="Andreopoulos W."/>
            <person name="He G."/>
            <person name="Johnson J."/>
            <person name="Nolan M."/>
            <person name="Tritt A."/>
            <person name="Barry K.W."/>
            <person name="Grigoriev I.V."/>
            <person name="Nagy L.G."/>
            <person name="Hibbett D."/>
            <person name="Henrissat B."/>
            <person name="Matheny P.B."/>
            <person name="Labbe J."/>
            <person name="Martin F.M."/>
        </authorList>
    </citation>
    <scope>NUCLEOTIDE SEQUENCE</scope>
    <source>
        <strain evidence="1">FP105234-sp</strain>
    </source>
</reference>
<sequence length="101" mass="11387">MPAVAELRNTAQHPGRPAAVGTHCTDSSYPAARASRMHGPRERRRRRHVRWYGPNFVITEPTAFPSGLLIMASTLPSTRLPPYYARLHRAAVVSSWYKYGK</sequence>
<name>A0ACB8R266_9AGAM</name>
<proteinExistence type="predicted"/>
<dbReference type="Proteomes" id="UP000814033">
    <property type="component" value="Unassembled WGS sequence"/>
</dbReference>
<organism evidence="1 2">
    <name type="scientific">Auriscalpium vulgare</name>
    <dbReference type="NCBI Taxonomy" id="40419"/>
    <lineage>
        <taxon>Eukaryota</taxon>
        <taxon>Fungi</taxon>
        <taxon>Dikarya</taxon>
        <taxon>Basidiomycota</taxon>
        <taxon>Agaricomycotina</taxon>
        <taxon>Agaricomycetes</taxon>
        <taxon>Russulales</taxon>
        <taxon>Auriscalpiaceae</taxon>
        <taxon>Auriscalpium</taxon>
    </lineage>
</organism>
<dbReference type="EMBL" id="MU276598">
    <property type="protein sequence ID" value="KAI0038088.1"/>
    <property type="molecule type" value="Genomic_DNA"/>
</dbReference>
<reference evidence="1" key="1">
    <citation type="submission" date="2021-02" db="EMBL/GenBank/DDBJ databases">
        <authorList>
            <consortium name="DOE Joint Genome Institute"/>
            <person name="Ahrendt S."/>
            <person name="Looney B.P."/>
            <person name="Miyauchi S."/>
            <person name="Morin E."/>
            <person name="Drula E."/>
            <person name="Courty P.E."/>
            <person name="Chicoki N."/>
            <person name="Fauchery L."/>
            <person name="Kohler A."/>
            <person name="Kuo A."/>
            <person name="Labutti K."/>
            <person name="Pangilinan J."/>
            <person name="Lipzen A."/>
            <person name="Riley R."/>
            <person name="Andreopoulos W."/>
            <person name="He G."/>
            <person name="Johnson J."/>
            <person name="Barry K.W."/>
            <person name="Grigoriev I.V."/>
            <person name="Nagy L."/>
            <person name="Hibbett D."/>
            <person name="Henrissat B."/>
            <person name="Matheny P.B."/>
            <person name="Labbe J."/>
            <person name="Martin F."/>
        </authorList>
    </citation>
    <scope>NUCLEOTIDE SEQUENCE</scope>
    <source>
        <strain evidence="1">FP105234-sp</strain>
    </source>
</reference>
<gene>
    <name evidence="1" type="ORF">FA95DRAFT_1297638</name>
</gene>
<evidence type="ECO:0000313" key="1">
    <source>
        <dbReference type="EMBL" id="KAI0038088.1"/>
    </source>
</evidence>